<dbReference type="InterPro" id="IPR025887">
    <property type="entry name" value="Glyco_hydro_31_N_dom"/>
</dbReference>
<evidence type="ECO:0000313" key="12">
    <source>
        <dbReference type="Proteomes" id="UP001323405"/>
    </source>
</evidence>
<comment type="caution">
    <text evidence="11">The sequence shown here is derived from an EMBL/GenBank/DDBJ whole genome shotgun (WGS) entry which is preliminary data.</text>
</comment>
<dbReference type="PANTHER" id="PTHR22762:SF95">
    <property type="entry name" value="ALPHA_BETA-GLUCOSIDASE AGDC-RELATED"/>
    <property type="match status" value="1"/>
</dbReference>
<feature type="domain" description="Glycoside hydrolase family 31 N-terminal" evidence="9">
    <location>
        <begin position="113"/>
        <end position="232"/>
    </location>
</feature>
<evidence type="ECO:0000256" key="1">
    <source>
        <dbReference type="ARBA" id="ARBA00001657"/>
    </source>
</evidence>
<sequence>MPVSLLWCCFLFASFHYRMAFLWIASLVLCSLWGARGQTERCSGYEAINVLKADSYLIADLVLIGNCSSHSSDIENLRLLVEYQTDSRLHVLITDADSQVFQIQEHVLPRPRNENASSSSSRLQFSFTQSPFAFSVTRASTGETLFDTADTPLIFETQYIRLRTRLPSNPNIYGLGEHSDDFRLPTWNYTRTLWNTESPMIPNGLNLYGSHPVYFDHRGESGTHGVFLRSSNGMDVKLGTSDQGQQFLEYNVIGGVFDFYFLAGPTPTDVSKQYAEVVGLPAFVPYWVLGFHQCKYGYKSIDEVGQVVDTYAAAGIPLETMWGDIDYMSDHQDFTTDGSRYPLEKVRQLVQSLHDDGQHYVQILDPGIHRAGGYPTYTRGAEQNVFLKAADGSFYRGFQWPGEVVWPDWLHPNTQEWWTDEIRRFYDPNSGVNVDGLWVDMNEASNMCESTSCFASTSARTCVANKGIAVRKRYGDPVPFLGVPERDLFNPLYRIQNRWGDISSKTLWTNITNADGTHQYDTHNFYGTMMAGATRNALLSRNSAVRPFVLTRSTFAGVGRVAAHWFGDNASRWDHYRTTIRQMLSFTALHAVPFVGSDVCGFNENATEKMCARWALLGAFQPFYRNHADITANRQEFYLWPLVTQAAKKAIDTRYKLLDYMYTSLWKASADGTPNASPLWFFYPSDSNTFGIQNQWMLGDALLVSPVVDDDSQSVSFYLPDDIWYDFWTFEQKAGGGQTHRLDGVQWDEIPVHIRGGTILAMRTESANTTAQLREKNFRIIVAPGKDGTAKGELYLDDGASLDVGGNKSEIGFLWDGQSFAANGTFGFETDVKVERVVVLGGEGGEVVTHEGPWGLGGEFGFHL</sequence>
<protein>
    <recommendedName>
        <fullName evidence="3">alpha-glucosidase</fullName>
        <ecNumber evidence="3">3.2.1.20</ecNumber>
    </recommendedName>
</protein>
<name>A0ABR0GAE8_9PEZI</name>
<dbReference type="EMBL" id="JAFFHA010000007">
    <property type="protein sequence ID" value="KAK4652642.1"/>
    <property type="molecule type" value="Genomic_DNA"/>
</dbReference>
<dbReference type="SUPFAM" id="SSF51445">
    <property type="entry name" value="(Trans)glycosidases"/>
    <property type="match status" value="1"/>
</dbReference>
<dbReference type="CDD" id="cd14752">
    <property type="entry name" value="GH31_N"/>
    <property type="match status" value="1"/>
</dbReference>
<dbReference type="SUPFAM" id="SSF74650">
    <property type="entry name" value="Galactose mutarotase-like"/>
    <property type="match status" value="1"/>
</dbReference>
<feature type="chain" id="PRO_5045869140" description="alpha-glucosidase" evidence="7">
    <location>
        <begin position="38"/>
        <end position="864"/>
    </location>
</feature>
<dbReference type="Pfam" id="PF01055">
    <property type="entry name" value="Glyco_hydro_31_2nd"/>
    <property type="match status" value="1"/>
</dbReference>
<dbReference type="RefSeq" id="XP_062741617.1">
    <property type="nucleotide sequence ID" value="XM_062890565.1"/>
</dbReference>
<dbReference type="InterPro" id="IPR017853">
    <property type="entry name" value="GH"/>
</dbReference>
<evidence type="ECO:0000256" key="7">
    <source>
        <dbReference type="SAM" id="SignalP"/>
    </source>
</evidence>
<gene>
    <name evidence="11" type="ORF">QC762_501420</name>
</gene>
<evidence type="ECO:0000259" key="8">
    <source>
        <dbReference type="Pfam" id="PF01055"/>
    </source>
</evidence>
<feature type="signal peptide" evidence="7">
    <location>
        <begin position="1"/>
        <end position="37"/>
    </location>
</feature>
<dbReference type="InterPro" id="IPR011013">
    <property type="entry name" value="Gal_mutarotase_sf_dom"/>
</dbReference>
<dbReference type="InterPro" id="IPR013780">
    <property type="entry name" value="Glyco_hydro_b"/>
</dbReference>
<dbReference type="Gene3D" id="2.60.40.1760">
    <property type="entry name" value="glycosyl hydrolase (family 31)"/>
    <property type="match status" value="1"/>
</dbReference>
<comment type="similarity">
    <text evidence="2 6">Belongs to the glycosyl hydrolase 31 family.</text>
</comment>
<proteinExistence type="inferred from homology"/>
<keyword evidence="7" id="KW-0732">Signal</keyword>
<dbReference type="PANTHER" id="PTHR22762">
    <property type="entry name" value="ALPHA-GLUCOSIDASE"/>
    <property type="match status" value="1"/>
</dbReference>
<dbReference type="CDD" id="cd06602">
    <property type="entry name" value="GH31_MGAM_SI_GAA"/>
    <property type="match status" value="1"/>
</dbReference>
<dbReference type="InterPro" id="IPR048395">
    <property type="entry name" value="Glyco_hydro_31_C"/>
</dbReference>
<dbReference type="EC" id="3.2.1.20" evidence="3"/>
<dbReference type="GeneID" id="87910472"/>
<dbReference type="Gene3D" id="2.60.40.1180">
    <property type="entry name" value="Golgi alpha-mannosidase II"/>
    <property type="match status" value="2"/>
</dbReference>
<keyword evidence="4 6" id="KW-0378">Hydrolase</keyword>
<feature type="domain" description="Glycoside hydrolase family 31 TIM barrel" evidence="8">
    <location>
        <begin position="281"/>
        <end position="663"/>
    </location>
</feature>
<comment type="catalytic activity">
    <reaction evidence="1">
        <text>Hydrolysis of terminal, non-reducing (1-&gt;4)-linked alpha-D-glucose residues with release of alpha-D-glucose.</text>
        <dbReference type="EC" id="3.2.1.20"/>
    </reaction>
</comment>
<dbReference type="Gene3D" id="3.20.20.80">
    <property type="entry name" value="Glycosidases"/>
    <property type="match status" value="1"/>
</dbReference>
<dbReference type="InterPro" id="IPR000322">
    <property type="entry name" value="Glyco_hydro_31_TIM"/>
</dbReference>
<dbReference type="SUPFAM" id="SSF51011">
    <property type="entry name" value="Glycosyl hydrolase domain"/>
    <property type="match status" value="1"/>
</dbReference>
<dbReference type="Proteomes" id="UP001323405">
    <property type="component" value="Unassembled WGS sequence"/>
</dbReference>
<evidence type="ECO:0000256" key="4">
    <source>
        <dbReference type="ARBA" id="ARBA00022801"/>
    </source>
</evidence>
<evidence type="ECO:0000256" key="5">
    <source>
        <dbReference type="ARBA" id="ARBA00023295"/>
    </source>
</evidence>
<dbReference type="InterPro" id="IPR030458">
    <property type="entry name" value="Glyco_hydro_31_AS"/>
</dbReference>
<reference evidence="11 12" key="1">
    <citation type="journal article" date="2023" name="bioRxiv">
        <title>High-quality genome assemblies of four members of thePodospora anserinaspecies complex.</title>
        <authorList>
            <person name="Ament-Velasquez S.L."/>
            <person name="Vogan A.A."/>
            <person name="Wallerman O."/>
            <person name="Hartmann F."/>
            <person name="Gautier V."/>
            <person name="Silar P."/>
            <person name="Giraud T."/>
            <person name="Johannesson H."/>
        </authorList>
    </citation>
    <scope>NUCLEOTIDE SEQUENCE [LARGE SCALE GENOMIC DNA]</scope>
    <source>
        <strain evidence="11 12">CBS 415.72m</strain>
    </source>
</reference>
<organism evidence="11 12">
    <name type="scientific">Podospora pseudocomata</name>
    <dbReference type="NCBI Taxonomy" id="2093779"/>
    <lineage>
        <taxon>Eukaryota</taxon>
        <taxon>Fungi</taxon>
        <taxon>Dikarya</taxon>
        <taxon>Ascomycota</taxon>
        <taxon>Pezizomycotina</taxon>
        <taxon>Sordariomycetes</taxon>
        <taxon>Sordariomycetidae</taxon>
        <taxon>Sordariales</taxon>
        <taxon>Podosporaceae</taxon>
        <taxon>Podospora</taxon>
    </lineage>
</organism>
<dbReference type="Pfam" id="PF13802">
    <property type="entry name" value="Gal_mutarotas_2"/>
    <property type="match status" value="1"/>
</dbReference>
<dbReference type="PROSITE" id="PS00129">
    <property type="entry name" value="GLYCOSYL_HYDROL_F31_1"/>
    <property type="match status" value="1"/>
</dbReference>
<evidence type="ECO:0000313" key="11">
    <source>
        <dbReference type="EMBL" id="KAK4652642.1"/>
    </source>
</evidence>
<keyword evidence="12" id="KW-1185">Reference proteome</keyword>
<evidence type="ECO:0000259" key="9">
    <source>
        <dbReference type="Pfam" id="PF13802"/>
    </source>
</evidence>
<dbReference type="Pfam" id="PF21365">
    <property type="entry name" value="Glyco_hydro_31_3rd"/>
    <property type="match status" value="1"/>
</dbReference>
<feature type="domain" description="Glycosyl hydrolase family 31 C-terminal" evidence="10">
    <location>
        <begin position="672"/>
        <end position="760"/>
    </location>
</feature>
<evidence type="ECO:0000259" key="10">
    <source>
        <dbReference type="Pfam" id="PF21365"/>
    </source>
</evidence>
<accession>A0ABR0GAE8</accession>
<evidence type="ECO:0000256" key="2">
    <source>
        <dbReference type="ARBA" id="ARBA00007806"/>
    </source>
</evidence>
<keyword evidence="5 6" id="KW-0326">Glycosidase</keyword>
<evidence type="ECO:0000256" key="3">
    <source>
        <dbReference type="ARBA" id="ARBA00012741"/>
    </source>
</evidence>
<evidence type="ECO:0000256" key="6">
    <source>
        <dbReference type="RuleBase" id="RU361185"/>
    </source>
</evidence>